<feature type="compositionally biased region" description="Polar residues" evidence="1">
    <location>
        <begin position="106"/>
        <end position="121"/>
    </location>
</feature>
<feature type="region of interest" description="Disordered" evidence="1">
    <location>
        <begin position="101"/>
        <end position="121"/>
    </location>
</feature>
<feature type="compositionally biased region" description="Basic and acidic residues" evidence="1">
    <location>
        <begin position="24"/>
        <end position="33"/>
    </location>
</feature>
<gene>
    <name evidence="2" type="ORF">G2W53_041961</name>
</gene>
<accession>A0A834VZK6</accession>
<dbReference type="OrthoDB" id="1436306at2759"/>
<feature type="compositionally biased region" description="Polar residues" evidence="1">
    <location>
        <begin position="1"/>
        <end position="23"/>
    </location>
</feature>
<proteinExistence type="predicted"/>
<dbReference type="Proteomes" id="UP000634136">
    <property type="component" value="Unassembled WGS sequence"/>
</dbReference>
<comment type="caution">
    <text evidence="2">The sequence shown here is derived from an EMBL/GenBank/DDBJ whole genome shotgun (WGS) entry which is preliminary data.</text>
</comment>
<name>A0A834VZK6_9FABA</name>
<feature type="region of interest" description="Disordered" evidence="1">
    <location>
        <begin position="52"/>
        <end position="71"/>
    </location>
</feature>
<evidence type="ECO:0000313" key="2">
    <source>
        <dbReference type="EMBL" id="KAF7802850.1"/>
    </source>
</evidence>
<organism evidence="2 3">
    <name type="scientific">Senna tora</name>
    <dbReference type="NCBI Taxonomy" id="362788"/>
    <lineage>
        <taxon>Eukaryota</taxon>
        <taxon>Viridiplantae</taxon>
        <taxon>Streptophyta</taxon>
        <taxon>Embryophyta</taxon>
        <taxon>Tracheophyta</taxon>
        <taxon>Spermatophyta</taxon>
        <taxon>Magnoliopsida</taxon>
        <taxon>eudicotyledons</taxon>
        <taxon>Gunneridae</taxon>
        <taxon>Pentapetalae</taxon>
        <taxon>rosids</taxon>
        <taxon>fabids</taxon>
        <taxon>Fabales</taxon>
        <taxon>Fabaceae</taxon>
        <taxon>Caesalpinioideae</taxon>
        <taxon>Cassia clade</taxon>
        <taxon>Senna</taxon>
    </lineage>
</organism>
<feature type="region of interest" description="Disordered" evidence="1">
    <location>
        <begin position="1"/>
        <end position="33"/>
    </location>
</feature>
<sequence>MSSPAENIFKRQQFQPKSNQMSDSKAEKSSSNIDDKAIAAIPLSFKRPGDDVIYTNPRKMRKTSEPPKGWEFVAKPRNNGIIAKFYLNKELNLRCRSLKAEENMKNSEANDSVKTAPNSES</sequence>
<dbReference type="EMBL" id="JAAIUW010000013">
    <property type="protein sequence ID" value="KAF7802850.1"/>
    <property type="molecule type" value="Genomic_DNA"/>
</dbReference>
<protein>
    <submittedName>
        <fullName evidence="2">Uncharacterized protein</fullName>
    </submittedName>
</protein>
<evidence type="ECO:0000313" key="3">
    <source>
        <dbReference type="Proteomes" id="UP000634136"/>
    </source>
</evidence>
<dbReference type="AlphaFoldDB" id="A0A834VZK6"/>
<keyword evidence="3" id="KW-1185">Reference proteome</keyword>
<reference evidence="2" key="1">
    <citation type="submission" date="2020-09" db="EMBL/GenBank/DDBJ databases">
        <title>Genome-Enabled Discovery of Anthraquinone Biosynthesis in Senna tora.</title>
        <authorList>
            <person name="Kang S.-H."/>
            <person name="Pandey R.P."/>
            <person name="Lee C.-M."/>
            <person name="Sim J.-S."/>
            <person name="Jeong J.-T."/>
            <person name="Choi B.-S."/>
            <person name="Jung M."/>
            <person name="Ginzburg D."/>
            <person name="Zhao K."/>
            <person name="Won S.Y."/>
            <person name="Oh T.-J."/>
            <person name="Yu Y."/>
            <person name="Kim N.-H."/>
            <person name="Lee O.R."/>
            <person name="Lee T.-H."/>
            <person name="Bashyal P."/>
            <person name="Kim T.-S."/>
            <person name="Lee W.-H."/>
            <person name="Kawkins C."/>
            <person name="Kim C.-K."/>
            <person name="Kim J.S."/>
            <person name="Ahn B.O."/>
            <person name="Rhee S.Y."/>
            <person name="Sohng J.K."/>
        </authorList>
    </citation>
    <scope>NUCLEOTIDE SEQUENCE</scope>
    <source>
        <tissue evidence="2">Leaf</tissue>
    </source>
</reference>
<evidence type="ECO:0000256" key="1">
    <source>
        <dbReference type="SAM" id="MobiDB-lite"/>
    </source>
</evidence>